<keyword evidence="5" id="KW-0472">Membrane</keyword>
<name>D5L0Y0_SORPR</name>
<evidence type="ECO:0000256" key="4">
    <source>
        <dbReference type="ARBA" id="ARBA00023784"/>
    </source>
</evidence>
<feature type="domain" description="Bifunctional inhibitor/plant lipid transfer protein/seed storage helical" evidence="7">
    <location>
        <begin position="51"/>
        <end position="179"/>
    </location>
</feature>
<feature type="chain" id="PRO_5003074154" evidence="6">
    <location>
        <begin position="21"/>
        <end position="194"/>
    </location>
</feature>
<protein>
    <submittedName>
        <fullName evidence="8">Beta-kafirin</fullName>
    </submittedName>
</protein>
<proteinExistence type="inferred from homology"/>
<dbReference type="CDD" id="cd00261">
    <property type="entry name" value="AAI_SS"/>
    <property type="match status" value="1"/>
</dbReference>
<evidence type="ECO:0000256" key="1">
    <source>
        <dbReference type="ARBA" id="ARBA00022729"/>
    </source>
</evidence>
<reference evidence="8" key="2">
    <citation type="submission" date="2010-02" db="EMBL/GenBank/DDBJ databases">
        <authorList>
            <person name="Laidlaw H.K.C."/>
            <person name="Mace E.S."/>
            <person name="Williams S.B."/>
            <person name="Sakrewski K."/>
            <person name="Mudge A.M."/>
            <person name="Prentis P.J."/>
            <person name="Jordan D.R."/>
            <person name="Godwin I.D."/>
        </authorList>
    </citation>
    <scope>NUCLEOTIDE SEQUENCE</scope>
    <source>
        <tissue evidence="8">Germplasm</tissue>
    </source>
</reference>
<evidence type="ECO:0000256" key="6">
    <source>
        <dbReference type="SAM" id="SignalP"/>
    </source>
</evidence>
<dbReference type="SUPFAM" id="SSF47699">
    <property type="entry name" value="Bifunctional inhibitor/lipid-transfer protein/seed storage 2S albumin"/>
    <property type="match status" value="1"/>
</dbReference>
<keyword evidence="5" id="KW-0812">Transmembrane</keyword>
<keyword evidence="5" id="KW-1133">Transmembrane helix</keyword>
<dbReference type="SMART" id="SM00499">
    <property type="entry name" value="AAI"/>
    <property type="match status" value="1"/>
</dbReference>
<evidence type="ECO:0000256" key="5">
    <source>
        <dbReference type="SAM" id="Phobius"/>
    </source>
</evidence>
<evidence type="ECO:0000256" key="3">
    <source>
        <dbReference type="ARBA" id="ARBA00023129"/>
    </source>
</evidence>
<evidence type="ECO:0000259" key="7">
    <source>
        <dbReference type="SMART" id="SM00499"/>
    </source>
</evidence>
<keyword evidence="3" id="KW-0708">Seed storage protein</keyword>
<dbReference type="PANTHER" id="PTHR33454">
    <property type="entry name" value="PROLAMIN PPROL 14P"/>
    <property type="match status" value="1"/>
</dbReference>
<dbReference type="PANTHER" id="PTHR33454:SF19">
    <property type="entry name" value="PROLAMIN PPROL 14P"/>
    <property type="match status" value="1"/>
</dbReference>
<keyword evidence="2" id="KW-0758">Storage protein</keyword>
<evidence type="ECO:0000313" key="8">
    <source>
        <dbReference type="EMBL" id="ADD98897.1"/>
    </source>
</evidence>
<dbReference type="Pfam" id="PF13016">
    <property type="entry name" value="Gliadin"/>
    <property type="match status" value="1"/>
</dbReference>
<keyword evidence="1 6" id="KW-0732">Signal</keyword>
<gene>
    <name evidence="8" type="primary">k2b</name>
</gene>
<dbReference type="PRINTS" id="PR00208">
    <property type="entry name" value="GLIADGLUTEN"/>
</dbReference>
<dbReference type="GO" id="GO:0045735">
    <property type="term" value="F:nutrient reservoir activity"/>
    <property type="evidence" value="ECO:0007669"/>
    <property type="project" value="UniProtKB-KW"/>
</dbReference>
<reference evidence="8" key="1">
    <citation type="journal article" date="2010" name="Theor. Appl. Genet.">
        <title>Allelic variation of the ?-, ?- and ?-kafirin genes in diverse Sorghum genotypes.</title>
        <authorList>
            <person name="Laidlaw H.K."/>
            <person name="Mace E.S."/>
            <person name="Williams S.B."/>
            <person name="Sakrewski K."/>
            <person name="Mudge A.M."/>
            <person name="Prentis P.J."/>
            <person name="Jordan D.R."/>
            <person name="Godwin I.D."/>
        </authorList>
    </citation>
    <scope>NUCLEOTIDE SEQUENCE</scope>
    <source>
        <tissue evidence="8">Germplasm</tissue>
    </source>
</reference>
<sequence>MKMVIVLAVCLALSAASVSALQMPGMGLQDLYGAGALMMTMMGAGGGLYPCAEYLRQPQCSPVAVPFYALREQTMWQPNFICQPLRQQCCQQMRMMDMQSRCQAMCGVVQSVVQQLQMTMQLQGVAAAASSQLYQPALVQQWQQLLPAAQALTPLAMVVAQVAQNMPAMCGLYQLPSYCTTPCATSAAIPPYYY</sequence>
<feature type="signal peptide" evidence="6">
    <location>
        <begin position="1"/>
        <end position="20"/>
    </location>
</feature>
<comment type="similarity">
    <text evidence="4">Belongs to the prolamin family.</text>
</comment>
<evidence type="ECO:0000256" key="2">
    <source>
        <dbReference type="ARBA" id="ARBA00022761"/>
    </source>
</evidence>
<accession>D5L0Y0</accession>
<dbReference type="AlphaFoldDB" id="D5L0Y0"/>
<dbReference type="EMBL" id="GU732406">
    <property type="protein sequence ID" value="ADD98897.1"/>
    <property type="molecule type" value="Genomic_DNA"/>
</dbReference>
<organism evidence="8">
    <name type="scientific">Sorghum propinquum</name>
    <name type="common">Sorghum</name>
    <dbReference type="NCBI Taxonomy" id="132711"/>
    <lineage>
        <taxon>Eukaryota</taxon>
        <taxon>Viridiplantae</taxon>
        <taxon>Streptophyta</taxon>
        <taxon>Embryophyta</taxon>
        <taxon>Tracheophyta</taxon>
        <taxon>Spermatophyta</taxon>
        <taxon>Magnoliopsida</taxon>
        <taxon>Liliopsida</taxon>
        <taxon>Poales</taxon>
        <taxon>Poaceae</taxon>
        <taxon>PACMAD clade</taxon>
        <taxon>Panicoideae</taxon>
        <taxon>Andropogonodae</taxon>
        <taxon>Andropogoneae</taxon>
        <taxon>Sorghinae</taxon>
        <taxon>Sorghum</taxon>
    </lineage>
</organism>
<dbReference type="InterPro" id="IPR036312">
    <property type="entry name" value="Bifun_inhib/LTP/seed_sf"/>
</dbReference>
<dbReference type="Gene3D" id="1.10.110.10">
    <property type="entry name" value="Plant lipid-transfer and hydrophobic proteins"/>
    <property type="match status" value="1"/>
</dbReference>
<dbReference type="InterPro" id="IPR001954">
    <property type="entry name" value="Glia_glutenin"/>
</dbReference>
<dbReference type="InterPro" id="IPR016140">
    <property type="entry name" value="Bifunc_inhib/LTP/seed_store"/>
</dbReference>
<feature type="transmembrane region" description="Helical" evidence="5">
    <location>
        <begin position="30"/>
        <end position="49"/>
    </location>
</feature>